<evidence type="ECO:0000313" key="4">
    <source>
        <dbReference type="Proteomes" id="UP001189429"/>
    </source>
</evidence>
<feature type="region of interest" description="Disordered" evidence="1">
    <location>
        <begin position="577"/>
        <end position="620"/>
    </location>
</feature>
<keyword evidence="4" id="KW-1185">Reference proteome</keyword>
<proteinExistence type="predicted"/>
<evidence type="ECO:0000256" key="2">
    <source>
        <dbReference type="SAM" id="SignalP"/>
    </source>
</evidence>
<accession>A0ABN9PGM5</accession>
<dbReference type="Proteomes" id="UP001189429">
    <property type="component" value="Unassembled WGS sequence"/>
</dbReference>
<gene>
    <name evidence="3" type="ORF">PCOR1329_LOCUS2699</name>
</gene>
<evidence type="ECO:0008006" key="5">
    <source>
        <dbReference type="Google" id="ProtNLM"/>
    </source>
</evidence>
<feature type="chain" id="PRO_5046451942" description="WW domain-containing protein" evidence="2">
    <location>
        <begin position="16"/>
        <end position="754"/>
    </location>
</feature>
<name>A0ABN9PGM5_9DINO</name>
<feature type="signal peptide" evidence="2">
    <location>
        <begin position="1"/>
        <end position="15"/>
    </location>
</feature>
<evidence type="ECO:0000313" key="3">
    <source>
        <dbReference type="EMBL" id="CAK0791933.1"/>
    </source>
</evidence>
<sequence>MWSLISWCCYSTCESGWWLIALRRQMAWTFQRYGVKFSSSCRSGSCSSKNIRQQAVSSRSLRACGPCCCVLYSKFQLMCGRSPPPDRCRRSRRGLTQFSPFWKAPTTPVDLRIAALCLQVTNHAMSMAAKTSTGDPLLVELGSGRLQEQAGRTLVNIVPHIPFDPVLPQLRALTSMLATMGNLVARLSVYQEYPTALYKLSQSFNPSQWSRECLAFLSVDEERLDVGFSLPLRQKADAAGSSRRAADYLMSPGVQAHVDNCLRNGCATTLSVERKHVPDKKTEAPKMSTVAAASRNSILRRYRTTRNARRVVDTQRAKAQRGVHLHIRALVLRRRPDFVTAGERVARPVLTFDEDAIASYIEEHRVDLQRELDAAAEAARKAKEPVAASTPRTNAEWLQWISQNRTTFNDYFDTASSVRRSLTRRLVPDQEFPCVTRLQPARRADAIPWQDRLWSRPPGFFCLRSGDDRDVFFHFALGTASWVLPLGGHDTARTLRLTSSFSKQFVRLSEHCLRVGIPVDDATAVYELEMECVAFDAGFVALRIARWDKVEGGGPPLMPEGPAMDTGVDIMGVTAPEGDESAAESDNDSVESLVSSADEEVTDDGAISAGGGGEEGDLPPAEPVEEAIARAPRDSYTIWKTDYFSLRDDPAWPDAKITALPRWCKWEDYPEGDPYLLARGYKSKTGFRSAFWAGHSLEEAEADGDRQGQAGTGRHSGRQRGMSHAALCCEKADAAARVAALCCALLKRMRREPT</sequence>
<evidence type="ECO:0000256" key="1">
    <source>
        <dbReference type="SAM" id="MobiDB-lite"/>
    </source>
</evidence>
<protein>
    <recommendedName>
        <fullName evidence="5">WW domain-containing protein</fullName>
    </recommendedName>
</protein>
<comment type="caution">
    <text evidence="3">The sequence shown here is derived from an EMBL/GenBank/DDBJ whole genome shotgun (WGS) entry which is preliminary data.</text>
</comment>
<dbReference type="EMBL" id="CAUYUJ010000681">
    <property type="protein sequence ID" value="CAK0791933.1"/>
    <property type="molecule type" value="Genomic_DNA"/>
</dbReference>
<feature type="compositionally biased region" description="Acidic residues" evidence="1">
    <location>
        <begin position="577"/>
        <end position="589"/>
    </location>
</feature>
<keyword evidence="2" id="KW-0732">Signal</keyword>
<organism evidence="3 4">
    <name type="scientific">Prorocentrum cordatum</name>
    <dbReference type="NCBI Taxonomy" id="2364126"/>
    <lineage>
        <taxon>Eukaryota</taxon>
        <taxon>Sar</taxon>
        <taxon>Alveolata</taxon>
        <taxon>Dinophyceae</taxon>
        <taxon>Prorocentrales</taxon>
        <taxon>Prorocentraceae</taxon>
        <taxon>Prorocentrum</taxon>
    </lineage>
</organism>
<reference evidence="3" key="1">
    <citation type="submission" date="2023-10" db="EMBL/GenBank/DDBJ databases">
        <authorList>
            <person name="Chen Y."/>
            <person name="Shah S."/>
            <person name="Dougan E. K."/>
            <person name="Thang M."/>
            <person name="Chan C."/>
        </authorList>
    </citation>
    <scope>NUCLEOTIDE SEQUENCE [LARGE SCALE GENOMIC DNA]</scope>
</reference>